<keyword evidence="5" id="KW-1185">Reference proteome</keyword>
<evidence type="ECO:0000256" key="2">
    <source>
        <dbReference type="SAM" id="SignalP"/>
    </source>
</evidence>
<evidence type="ECO:0000313" key="5">
    <source>
        <dbReference type="Proteomes" id="UP001443914"/>
    </source>
</evidence>
<proteinExistence type="predicted"/>
<dbReference type="GO" id="GO:0008270">
    <property type="term" value="F:zinc ion binding"/>
    <property type="evidence" value="ECO:0007669"/>
    <property type="project" value="InterPro"/>
</dbReference>
<organism evidence="4 5">
    <name type="scientific">Saponaria officinalis</name>
    <name type="common">Common soapwort</name>
    <name type="synonym">Lychnis saponaria</name>
    <dbReference type="NCBI Taxonomy" id="3572"/>
    <lineage>
        <taxon>Eukaryota</taxon>
        <taxon>Viridiplantae</taxon>
        <taxon>Streptophyta</taxon>
        <taxon>Embryophyta</taxon>
        <taxon>Tracheophyta</taxon>
        <taxon>Spermatophyta</taxon>
        <taxon>Magnoliopsida</taxon>
        <taxon>eudicotyledons</taxon>
        <taxon>Gunneridae</taxon>
        <taxon>Pentapetalae</taxon>
        <taxon>Caryophyllales</taxon>
        <taxon>Caryophyllaceae</taxon>
        <taxon>Caryophylleae</taxon>
        <taxon>Saponaria</taxon>
    </lineage>
</organism>
<dbReference type="Pfam" id="PF00194">
    <property type="entry name" value="Carb_anhydrase"/>
    <property type="match status" value="1"/>
</dbReference>
<dbReference type="InterPro" id="IPR001148">
    <property type="entry name" value="CA_dom"/>
</dbReference>
<dbReference type="PROSITE" id="PS51144">
    <property type="entry name" value="ALPHA_CA_2"/>
    <property type="match status" value="1"/>
</dbReference>
<feature type="region of interest" description="Disordered" evidence="1">
    <location>
        <begin position="257"/>
        <end position="278"/>
    </location>
</feature>
<dbReference type="InterPro" id="IPR041891">
    <property type="entry name" value="Alpha_CA_prokaryot-like"/>
</dbReference>
<accession>A0AAW1LL30</accession>
<dbReference type="PANTHER" id="PTHR18952:SF236">
    <property type="entry name" value="ALPHA CARBONIC ANHYDRASE 1, CHLOROPLASTIC"/>
    <property type="match status" value="1"/>
</dbReference>
<dbReference type="SMART" id="SM01057">
    <property type="entry name" value="Carb_anhydrase"/>
    <property type="match status" value="1"/>
</dbReference>
<dbReference type="CDD" id="cd03124">
    <property type="entry name" value="alpha_CA_prokaryotic_like"/>
    <property type="match status" value="1"/>
</dbReference>
<dbReference type="PANTHER" id="PTHR18952">
    <property type="entry name" value="CARBONIC ANHYDRASE"/>
    <property type="match status" value="1"/>
</dbReference>
<gene>
    <name evidence="4" type="ORF">RND81_04G128300</name>
</gene>
<evidence type="ECO:0000256" key="1">
    <source>
        <dbReference type="SAM" id="MobiDB-lite"/>
    </source>
</evidence>
<dbReference type="InterPro" id="IPR036398">
    <property type="entry name" value="CA_dom_sf"/>
</dbReference>
<feature type="signal peptide" evidence="2">
    <location>
        <begin position="1"/>
        <end position="23"/>
    </location>
</feature>
<feature type="domain" description="Alpha-carbonic anhydrase" evidence="3">
    <location>
        <begin position="43"/>
        <end position="276"/>
    </location>
</feature>
<feature type="chain" id="PRO_5043373907" description="Alpha-carbonic anhydrase domain-containing protein" evidence="2">
    <location>
        <begin position="24"/>
        <end position="278"/>
    </location>
</feature>
<name>A0AAW1LL30_SAPOF</name>
<keyword evidence="2" id="KW-0732">Signal</keyword>
<dbReference type="InterPro" id="IPR023561">
    <property type="entry name" value="Carbonic_anhydrase_a-class"/>
</dbReference>
<protein>
    <recommendedName>
        <fullName evidence="3">Alpha-carbonic anhydrase domain-containing protein</fullName>
    </recommendedName>
</protein>
<comment type="caution">
    <text evidence="4">The sequence shown here is derived from an EMBL/GenBank/DDBJ whole genome shotgun (WGS) entry which is preliminary data.</text>
</comment>
<reference evidence="4" key="1">
    <citation type="submission" date="2024-03" db="EMBL/GenBank/DDBJ databases">
        <title>WGS assembly of Saponaria officinalis var. Norfolk2.</title>
        <authorList>
            <person name="Jenkins J."/>
            <person name="Shu S."/>
            <person name="Grimwood J."/>
            <person name="Barry K."/>
            <person name="Goodstein D."/>
            <person name="Schmutz J."/>
            <person name="Leebens-Mack J."/>
            <person name="Osbourn A."/>
        </authorList>
    </citation>
    <scope>NUCLEOTIDE SEQUENCE [LARGE SCALE GENOMIC DNA]</scope>
    <source>
        <strain evidence="4">JIC</strain>
    </source>
</reference>
<evidence type="ECO:0000313" key="4">
    <source>
        <dbReference type="EMBL" id="KAK9734278.1"/>
    </source>
</evidence>
<dbReference type="GO" id="GO:0004089">
    <property type="term" value="F:carbonate dehydratase activity"/>
    <property type="evidence" value="ECO:0007669"/>
    <property type="project" value="InterPro"/>
</dbReference>
<dbReference type="Gene3D" id="3.10.200.10">
    <property type="entry name" value="Alpha carbonic anhydrase"/>
    <property type="match status" value="1"/>
</dbReference>
<dbReference type="GO" id="GO:0006730">
    <property type="term" value="P:one-carbon metabolic process"/>
    <property type="evidence" value="ECO:0007669"/>
    <property type="project" value="TreeGrafter"/>
</dbReference>
<dbReference type="AlphaFoldDB" id="A0AAW1LL30"/>
<dbReference type="SUPFAM" id="SSF51069">
    <property type="entry name" value="Carbonic anhydrase"/>
    <property type="match status" value="1"/>
</dbReference>
<sequence length="278" mass="30808">MASTCITLVLILGTVFFVGDVVASDKGAVHWLEDISNIIDEKPDFNYVQVDEWGSLHSSFAACSNGDRQSPVDINTYEVVVNKTLQGLERDYRVKSASLATEGTQIEVFFSGVQGGLKIDGKTYKLAQFHIHTPSEHLLNGVQYAAELHQVHSAEDGSRAVVGVLFKYGPASPFISKMMPQLKELAKTPCAGHKTSSAIAKFDTSFLRKWPRNYYRYHGSLTTPPCDENVLWSVLTEAKTISREQVEALKAPLCADNKKNARPTQPLNGRKVQKYDQN</sequence>
<dbReference type="Proteomes" id="UP001443914">
    <property type="component" value="Unassembled WGS sequence"/>
</dbReference>
<evidence type="ECO:0000259" key="3">
    <source>
        <dbReference type="PROSITE" id="PS51144"/>
    </source>
</evidence>
<dbReference type="EMBL" id="JBDFQZ010000004">
    <property type="protein sequence ID" value="KAK9734278.1"/>
    <property type="molecule type" value="Genomic_DNA"/>
</dbReference>